<dbReference type="HAMAP" id="MF_01844">
    <property type="entry name" value="NhaA"/>
    <property type="match status" value="1"/>
</dbReference>
<gene>
    <name evidence="7" type="ORF">MSP1401_LOCUS8616</name>
</gene>
<dbReference type="Gene3D" id="1.20.1530.10">
    <property type="entry name" value="Na+/H+ antiporter like domain"/>
    <property type="match status" value="1"/>
</dbReference>
<evidence type="ECO:0000256" key="2">
    <source>
        <dbReference type="ARBA" id="ARBA00022475"/>
    </source>
</evidence>
<evidence type="ECO:0000256" key="4">
    <source>
        <dbReference type="ARBA" id="ARBA00022989"/>
    </source>
</evidence>
<dbReference type="NCBIfam" id="TIGR00773">
    <property type="entry name" value="NhaA"/>
    <property type="match status" value="1"/>
</dbReference>
<proteinExistence type="inferred from homology"/>
<feature type="transmembrane region" description="Helical" evidence="6">
    <location>
        <begin position="153"/>
        <end position="170"/>
    </location>
</feature>
<comment type="subcellular location">
    <subcellularLocation>
        <location evidence="1">Cell inner membrane</location>
        <topology evidence="1">Multi-pass membrane protein</topology>
    </subcellularLocation>
</comment>
<evidence type="ECO:0000256" key="5">
    <source>
        <dbReference type="ARBA" id="ARBA00023136"/>
    </source>
</evidence>
<accession>A0A7S0GYE9</accession>
<protein>
    <recommendedName>
        <fullName evidence="8">NhaA Na+:H+ antiporter family</fullName>
    </recommendedName>
</protein>
<dbReference type="Pfam" id="PF06965">
    <property type="entry name" value="Na_H_antiport_1"/>
    <property type="match status" value="1"/>
</dbReference>
<dbReference type="InterPro" id="IPR023171">
    <property type="entry name" value="Na/H_antiporter_dom_sf"/>
</dbReference>
<keyword evidence="5 6" id="KW-0472">Membrane</keyword>
<feature type="transmembrane region" description="Helical" evidence="6">
    <location>
        <begin position="463"/>
        <end position="484"/>
    </location>
</feature>
<dbReference type="PANTHER" id="PTHR30341:SF0">
    <property type="entry name" value="NA(+)_H(+) ANTIPORTER NHAA"/>
    <property type="match status" value="1"/>
</dbReference>
<dbReference type="GO" id="GO:0015385">
    <property type="term" value="F:sodium:proton antiporter activity"/>
    <property type="evidence" value="ECO:0007669"/>
    <property type="project" value="TreeGrafter"/>
</dbReference>
<feature type="transmembrane region" description="Helical" evidence="6">
    <location>
        <begin position="429"/>
        <end position="451"/>
    </location>
</feature>
<keyword evidence="4 6" id="KW-1133">Transmembrane helix</keyword>
<dbReference type="AlphaFoldDB" id="A0A7S0GYE9"/>
<organism evidence="7">
    <name type="scientific">Micromonas pusilla</name>
    <name type="common">Picoplanktonic green alga</name>
    <name type="synonym">Chromulina pusilla</name>
    <dbReference type="NCBI Taxonomy" id="38833"/>
    <lineage>
        <taxon>Eukaryota</taxon>
        <taxon>Viridiplantae</taxon>
        <taxon>Chlorophyta</taxon>
        <taxon>Mamiellophyceae</taxon>
        <taxon>Mamiellales</taxon>
        <taxon>Mamiellaceae</taxon>
        <taxon>Micromonas</taxon>
    </lineage>
</organism>
<sequence>MAAMMLSGLSATAATRTALPRRAALRARAGQSVQMKPMGASKRSARLAVASAVPAPGAAPVRRARSVAVASSSPAPSVKAVDFMDPTPTPWYKRDFDVHIALDKGLGSVLLLAATAVSLVLANSAHAGGFIGFWEHFHIGPASLGLHLNAHEWVNEGLMALFFFNVGLEIKREFVYGSLSNFRAALLPCVGALGGMIAPMGVYLALNSLPGGIAAGWAIPMATDIAFAMGVYNFFKNRMPPAVATFLLTLATVDDLGAIAVIAVCFAKGIVPMYLAGAAAICGALFIMCKKEVKNMAVHGAMGLLLWFALLKGGINADIAGVISALAIPAGVSAPEGSHAHAMESGMKVTLLDDLIHTLHPISSVLIMPLFALANCAVPVNAEAMGGIMTTPVGTGIMFGLLLGKPIGIAGLCWLSTKVGMCSFPAGMNFKHLVTVGMLAGIGFTMSLFLIEQALVGMPVASATAKLAILCSSGIAATVGGVAMSRFPVQNCEIVCDEDACRPELLEEQVFKAENDCDEVACEPKWKTD</sequence>
<feature type="transmembrane region" description="Helical" evidence="6">
    <location>
        <begin position="212"/>
        <end position="235"/>
    </location>
</feature>
<feature type="transmembrane region" description="Helical" evidence="6">
    <location>
        <begin position="242"/>
        <end position="264"/>
    </location>
</feature>
<evidence type="ECO:0008006" key="8">
    <source>
        <dbReference type="Google" id="ProtNLM"/>
    </source>
</evidence>
<feature type="transmembrane region" description="Helical" evidence="6">
    <location>
        <begin position="393"/>
        <end position="417"/>
    </location>
</feature>
<feature type="transmembrane region" description="Helical" evidence="6">
    <location>
        <begin position="109"/>
        <end position="133"/>
    </location>
</feature>
<feature type="transmembrane region" description="Helical" evidence="6">
    <location>
        <begin position="270"/>
        <end position="289"/>
    </location>
</feature>
<keyword evidence="2" id="KW-1003">Cell membrane</keyword>
<feature type="transmembrane region" description="Helical" evidence="6">
    <location>
        <begin position="301"/>
        <end position="328"/>
    </location>
</feature>
<reference evidence="7" key="1">
    <citation type="submission" date="2021-01" db="EMBL/GenBank/DDBJ databases">
        <authorList>
            <person name="Corre E."/>
            <person name="Pelletier E."/>
            <person name="Niang G."/>
            <person name="Scheremetjew M."/>
            <person name="Finn R."/>
            <person name="Kale V."/>
            <person name="Holt S."/>
            <person name="Cochrane G."/>
            <person name="Meng A."/>
            <person name="Brown T."/>
            <person name="Cohen L."/>
        </authorList>
    </citation>
    <scope>NUCLEOTIDE SEQUENCE</scope>
    <source>
        <strain evidence="7">CCAC1681</strain>
    </source>
</reference>
<dbReference type="GO" id="GO:0006885">
    <property type="term" value="P:regulation of pH"/>
    <property type="evidence" value="ECO:0007669"/>
    <property type="project" value="InterPro"/>
</dbReference>
<dbReference type="InterPro" id="IPR004670">
    <property type="entry name" value="NhaA"/>
</dbReference>
<dbReference type="EMBL" id="HBEN01010431">
    <property type="protein sequence ID" value="CAD8444744.1"/>
    <property type="molecule type" value="Transcribed_RNA"/>
</dbReference>
<evidence type="ECO:0000256" key="3">
    <source>
        <dbReference type="ARBA" id="ARBA00022692"/>
    </source>
</evidence>
<evidence type="ECO:0000256" key="6">
    <source>
        <dbReference type="SAM" id="Phobius"/>
    </source>
</evidence>
<dbReference type="PANTHER" id="PTHR30341">
    <property type="entry name" value="SODIUM ION/PROTON ANTIPORTER NHAA-RELATED"/>
    <property type="match status" value="1"/>
</dbReference>
<name>A0A7S0GYE9_MICPS</name>
<evidence type="ECO:0000313" key="7">
    <source>
        <dbReference type="EMBL" id="CAD8444744.1"/>
    </source>
</evidence>
<keyword evidence="3 6" id="KW-0812">Transmembrane</keyword>
<dbReference type="GO" id="GO:0005886">
    <property type="term" value="C:plasma membrane"/>
    <property type="evidence" value="ECO:0007669"/>
    <property type="project" value="UniProtKB-SubCell"/>
</dbReference>
<evidence type="ECO:0000256" key="1">
    <source>
        <dbReference type="ARBA" id="ARBA00004429"/>
    </source>
</evidence>
<feature type="transmembrane region" description="Helical" evidence="6">
    <location>
        <begin position="182"/>
        <end position="206"/>
    </location>
</feature>